<proteinExistence type="predicted"/>
<dbReference type="GO" id="GO:0003700">
    <property type="term" value="F:DNA-binding transcription factor activity"/>
    <property type="evidence" value="ECO:0007669"/>
    <property type="project" value="InterPro"/>
</dbReference>
<keyword evidence="2" id="KW-0238">DNA-binding</keyword>
<evidence type="ECO:0000256" key="2">
    <source>
        <dbReference type="ARBA" id="ARBA00023125"/>
    </source>
</evidence>
<dbReference type="Gene3D" id="1.10.10.10">
    <property type="entry name" value="Winged helix-like DNA-binding domain superfamily/Winged helix DNA-binding domain"/>
    <property type="match status" value="1"/>
</dbReference>
<dbReference type="SMART" id="SM00418">
    <property type="entry name" value="HTH_ARSR"/>
    <property type="match status" value="1"/>
</dbReference>
<dbReference type="AlphaFoldDB" id="A0A258HIY6"/>
<dbReference type="Proteomes" id="UP000216147">
    <property type="component" value="Unassembled WGS sequence"/>
</dbReference>
<feature type="domain" description="HTH arsR-type" evidence="4">
    <location>
        <begin position="14"/>
        <end position="108"/>
    </location>
</feature>
<dbReference type="EMBL" id="NCEQ01000007">
    <property type="protein sequence ID" value="OYX56577.1"/>
    <property type="molecule type" value="Genomic_DNA"/>
</dbReference>
<dbReference type="PROSITE" id="PS50987">
    <property type="entry name" value="HTH_ARSR_2"/>
    <property type="match status" value="1"/>
</dbReference>
<dbReference type="SUPFAM" id="SSF46785">
    <property type="entry name" value="Winged helix' DNA-binding domain"/>
    <property type="match status" value="1"/>
</dbReference>
<organism evidence="5 6">
    <name type="scientific">Brevundimonas subvibrioides</name>
    <dbReference type="NCBI Taxonomy" id="74313"/>
    <lineage>
        <taxon>Bacteria</taxon>
        <taxon>Pseudomonadati</taxon>
        <taxon>Pseudomonadota</taxon>
        <taxon>Alphaproteobacteria</taxon>
        <taxon>Caulobacterales</taxon>
        <taxon>Caulobacteraceae</taxon>
        <taxon>Brevundimonas</taxon>
    </lineage>
</organism>
<accession>A0A258HIY6</accession>
<dbReference type="PANTHER" id="PTHR43132:SF2">
    <property type="entry name" value="ARSENICAL RESISTANCE OPERON REPRESSOR ARSR-RELATED"/>
    <property type="match status" value="1"/>
</dbReference>
<evidence type="ECO:0000256" key="3">
    <source>
        <dbReference type="ARBA" id="ARBA00023163"/>
    </source>
</evidence>
<dbReference type="GO" id="GO:0003677">
    <property type="term" value="F:DNA binding"/>
    <property type="evidence" value="ECO:0007669"/>
    <property type="project" value="UniProtKB-KW"/>
</dbReference>
<dbReference type="Pfam" id="PF01022">
    <property type="entry name" value="HTH_5"/>
    <property type="match status" value="1"/>
</dbReference>
<name>A0A258HIY6_9CAUL</name>
<dbReference type="PRINTS" id="PR00778">
    <property type="entry name" value="HTHARSR"/>
</dbReference>
<dbReference type="PANTHER" id="PTHR43132">
    <property type="entry name" value="ARSENICAL RESISTANCE OPERON REPRESSOR ARSR-RELATED"/>
    <property type="match status" value="1"/>
</dbReference>
<reference evidence="5 6" key="1">
    <citation type="submission" date="2017-03" db="EMBL/GenBank/DDBJ databases">
        <title>Lifting the veil on microbial sulfur biogeochemistry in mining wastewaters.</title>
        <authorList>
            <person name="Kantor R.S."/>
            <person name="Colenbrander Nelson T."/>
            <person name="Marshall S."/>
            <person name="Bennett D."/>
            <person name="Apte S."/>
            <person name="Camacho D."/>
            <person name="Thomas B.C."/>
            <person name="Warren L.A."/>
            <person name="Banfield J.F."/>
        </authorList>
    </citation>
    <scope>NUCLEOTIDE SEQUENCE [LARGE SCALE GENOMIC DNA]</scope>
    <source>
        <strain evidence="5">32-68-21</strain>
    </source>
</reference>
<evidence type="ECO:0000313" key="5">
    <source>
        <dbReference type="EMBL" id="OYX56577.1"/>
    </source>
</evidence>
<dbReference type="InterPro" id="IPR036388">
    <property type="entry name" value="WH-like_DNA-bd_sf"/>
</dbReference>
<keyword evidence="1" id="KW-0805">Transcription regulation</keyword>
<sequence length="113" mass="12225">MAFMIDAHALPLEILQASAGQAAGLLRALSNEKRLMVLCQLGDRELSVGQLLPGVGLSQSALSQHLARLREEGLVDTRRDGTAIFYRIADPSVLKVIAVLAEIFCPPHLHSKD</sequence>
<evidence type="ECO:0000259" key="4">
    <source>
        <dbReference type="PROSITE" id="PS50987"/>
    </source>
</evidence>
<dbReference type="InterPro" id="IPR051011">
    <property type="entry name" value="Metal_resp_trans_reg"/>
</dbReference>
<dbReference type="CDD" id="cd00090">
    <property type="entry name" value="HTH_ARSR"/>
    <property type="match status" value="1"/>
</dbReference>
<gene>
    <name evidence="5" type="ORF">B7Y86_07250</name>
</gene>
<evidence type="ECO:0000313" key="6">
    <source>
        <dbReference type="Proteomes" id="UP000216147"/>
    </source>
</evidence>
<dbReference type="NCBIfam" id="NF033788">
    <property type="entry name" value="HTH_metalloreg"/>
    <property type="match status" value="1"/>
</dbReference>
<comment type="caution">
    <text evidence="5">The sequence shown here is derived from an EMBL/GenBank/DDBJ whole genome shotgun (WGS) entry which is preliminary data.</text>
</comment>
<keyword evidence="3" id="KW-0804">Transcription</keyword>
<dbReference type="InterPro" id="IPR036390">
    <property type="entry name" value="WH_DNA-bd_sf"/>
</dbReference>
<dbReference type="InterPro" id="IPR011991">
    <property type="entry name" value="ArsR-like_HTH"/>
</dbReference>
<protein>
    <submittedName>
        <fullName evidence="5">ArsR family transcriptional regulator</fullName>
    </submittedName>
</protein>
<evidence type="ECO:0000256" key="1">
    <source>
        <dbReference type="ARBA" id="ARBA00023015"/>
    </source>
</evidence>
<dbReference type="InterPro" id="IPR001845">
    <property type="entry name" value="HTH_ArsR_DNA-bd_dom"/>
</dbReference>